<organism evidence="1 2">
    <name type="scientific">Panagrolaimus davidi</name>
    <dbReference type="NCBI Taxonomy" id="227884"/>
    <lineage>
        <taxon>Eukaryota</taxon>
        <taxon>Metazoa</taxon>
        <taxon>Ecdysozoa</taxon>
        <taxon>Nematoda</taxon>
        <taxon>Chromadorea</taxon>
        <taxon>Rhabditida</taxon>
        <taxon>Tylenchina</taxon>
        <taxon>Panagrolaimomorpha</taxon>
        <taxon>Panagrolaimoidea</taxon>
        <taxon>Panagrolaimidae</taxon>
        <taxon>Panagrolaimus</taxon>
    </lineage>
</organism>
<evidence type="ECO:0000313" key="1">
    <source>
        <dbReference type="Proteomes" id="UP000887578"/>
    </source>
</evidence>
<reference evidence="2" key="1">
    <citation type="submission" date="2022-11" db="UniProtKB">
        <authorList>
            <consortium name="WormBaseParasite"/>
        </authorList>
    </citation>
    <scope>IDENTIFICATION</scope>
</reference>
<dbReference type="Proteomes" id="UP000887578">
    <property type="component" value="Unplaced"/>
</dbReference>
<dbReference type="AlphaFoldDB" id="A0A914PGH0"/>
<protein>
    <submittedName>
        <fullName evidence="2">Uncharacterized protein</fullName>
    </submittedName>
</protein>
<dbReference type="WBParaSite" id="PDA_v2.g17364.t1">
    <property type="protein sequence ID" value="PDA_v2.g17364.t1"/>
    <property type="gene ID" value="PDA_v2.g17364"/>
</dbReference>
<accession>A0A914PGH0</accession>
<proteinExistence type="predicted"/>
<sequence length="130" mass="15017">MIFDENTNKIIPVDKIYKLLPNIENFYYSKPSNLHFEILSTETFTNFLRLTKPDSLNSFKLENFAVSQFFDPQALFAFILSSAGSGAVFTLNVKFSLPFQEYEFLEAADTLLEKWSGDTRKKPIINIRTN</sequence>
<keyword evidence="1" id="KW-1185">Reference proteome</keyword>
<evidence type="ECO:0000313" key="2">
    <source>
        <dbReference type="WBParaSite" id="PDA_v2.g17364.t1"/>
    </source>
</evidence>
<name>A0A914PGH0_9BILA</name>